<keyword evidence="2" id="KW-1185">Reference proteome</keyword>
<dbReference type="Proteomes" id="UP000410492">
    <property type="component" value="Unassembled WGS sequence"/>
</dbReference>
<accession>A0A653DKL2</accession>
<gene>
    <name evidence="1" type="ORF">CALMAC_LOCUS17864</name>
</gene>
<proteinExistence type="predicted"/>
<sequence length="45" mass="5457">MVDIIEVLLLKRRSVRQRTSPFRNVLATMYQNRHELPCIDRNLNF</sequence>
<organism evidence="1 2">
    <name type="scientific">Callosobruchus maculatus</name>
    <name type="common">Southern cowpea weevil</name>
    <name type="synonym">Pulse bruchid</name>
    <dbReference type="NCBI Taxonomy" id="64391"/>
    <lineage>
        <taxon>Eukaryota</taxon>
        <taxon>Metazoa</taxon>
        <taxon>Ecdysozoa</taxon>
        <taxon>Arthropoda</taxon>
        <taxon>Hexapoda</taxon>
        <taxon>Insecta</taxon>
        <taxon>Pterygota</taxon>
        <taxon>Neoptera</taxon>
        <taxon>Endopterygota</taxon>
        <taxon>Coleoptera</taxon>
        <taxon>Polyphaga</taxon>
        <taxon>Cucujiformia</taxon>
        <taxon>Chrysomeloidea</taxon>
        <taxon>Chrysomelidae</taxon>
        <taxon>Bruchinae</taxon>
        <taxon>Bruchini</taxon>
        <taxon>Callosobruchus</taxon>
    </lineage>
</organism>
<reference evidence="1 2" key="1">
    <citation type="submission" date="2019-01" db="EMBL/GenBank/DDBJ databases">
        <authorList>
            <person name="Sayadi A."/>
        </authorList>
    </citation>
    <scope>NUCLEOTIDE SEQUENCE [LARGE SCALE GENOMIC DNA]</scope>
</reference>
<name>A0A653DKL2_CALMS</name>
<dbReference type="AlphaFoldDB" id="A0A653DKL2"/>
<evidence type="ECO:0000313" key="1">
    <source>
        <dbReference type="EMBL" id="VEN60052.1"/>
    </source>
</evidence>
<dbReference type="EMBL" id="CAACVG010012293">
    <property type="protein sequence ID" value="VEN60052.1"/>
    <property type="molecule type" value="Genomic_DNA"/>
</dbReference>
<evidence type="ECO:0000313" key="2">
    <source>
        <dbReference type="Proteomes" id="UP000410492"/>
    </source>
</evidence>
<protein>
    <submittedName>
        <fullName evidence="1">Uncharacterized protein</fullName>
    </submittedName>
</protein>